<dbReference type="InterPro" id="IPR016912">
    <property type="entry name" value="Phage_P2_GpU"/>
</dbReference>
<organism evidence="1 2">
    <name type="scientific">Dickeya undicola</name>
    <dbReference type="NCBI Taxonomy" id="1577887"/>
    <lineage>
        <taxon>Bacteria</taxon>
        <taxon>Pseudomonadati</taxon>
        <taxon>Pseudomonadota</taxon>
        <taxon>Gammaproteobacteria</taxon>
        <taxon>Enterobacterales</taxon>
        <taxon>Pectobacteriaceae</taxon>
        <taxon>Dickeya</taxon>
    </lineage>
</organism>
<dbReference type="Pfam" id="PF06995">
    <property type="entry name" value="Phage_P2_GpU"/>
    <property type="match status" value="1"/>
</dbReference>
<name>A0ABX9WWL8_9GAMM</name>
<protein>
    <submittedName>
        <fullName evidence="1">Phage tail protein</fullName>
    </submittedName>
</protein>
<reference evidence="1 2" key="1">
    <citation type="submission" date="2018-11" db="EMBL/GenBank/DDBJ databases">
        <title>Characterization of surface water Dickeya isolates.</title>
        <authorList>
            <person name="Van Gijsegem F."/>
            <person name="Pedron J."/>
        </authorList>
    </citation>
    <scope>NUCLEOTIDE SEQUENCE [LARGE SCALE GENOMIC DNA]</scope>
    <source>
        <strain evidence="1 2">FVG10-MFV-A16</strain>
    </source>
</reference>
<sequence length="164" mass="17928">MMLALGLFVFHLRTLPYNTIKREAAYNWQGNARIGLRNSHQYLGKGDETITLSGTLIPEISGITSQASRLALDYMADSGMAWPLIEGSGTIYGMFVITRVEYSGKDLYSDGSARSISFTLTLKRIDESLISMFGDLKDQASALYNSEISPALSTAKSTIQGLLS</sequence>
<gene>
    <name evidence="1" type="ORF">EFS38_01465</name>
</gene>
<dbReference type="PIRSF" id="PIRSF029208">
    <property type="entry name" value="Phage_tail_GPU"/>
    <property type="match status" value="1"/>
</dbReference>
<dbReference type="InterPro" id="IPR009734">
    <property type="entry name" value="Myoviridae_GpU"/>
</dbReference>
<evidence type="ECO:0000313" key="1">
    <source>
        <dbReference type="EMBL" id="RNM26460.1"/>
    </source>
</evidence>
<accession>A0ABX9WWL8</accession>
<dbReference type="EMBL" id="RJLS01000002">
    <property type="protein sequence ID" value="RNM26460.1"/>
    <property type="molecule type" value="Genomic_DNA"/>
</dbReference>
<evidence type="ECO:0000313" key="2">
    <source>
        <dbReference type="Proteomes" id="UP000271870"/>
    </source>
</evidence>
<proteinExistence type="predicted"/>
<dbReference type="RefSeq" id="WP_123249850.1">
    <property type="nucleotide sequence ID" value="NZ_RJLS01000002.1"/>
</dbReference>
<comment type="caution">
    <text evidence="1">The sequence shown here is derived from an EMBL/GenBank/DDBJ whole genome shotgun (WGS) entry which is preliminary data.</text>
</comment>
<dbReference type="Proteomes" id="UP000271870">
    <property type="component" value="Unassembled WGS sequence"/>
</dbReference>
<keyword evidence="2" id="KW-1185">Reference proteome</keyword>